<name>A0A5B6UHG7_9ROSI</name>
<dbReference type="EMBL" id="SMMG02000012">
    <property type="protein sequence ID" value="KAA3456297.1"/>
    <property type="molecule type" value="Genomic_DNA"/>
</dbReference>
<evidence type="ECO:0000313" key="2">
    <source>
        <dbReference type="Proteomes" id="UP000325315"/>
    </source>
</evidence>
<gene>
    <name evidence="1" type="ORF">EPI10_019231</name>
</gene>
<evidence type="ECO:0000313" key="1">
    <source>
        <dbReference type="EMBL" id="KAA3456297.1"/>
    </source>
</evidence>
<sequence>METFYIGLNDHTRIMVDASTNRALLSKSYNEAYEIIERIYHSNFPWSNQWAGPTNISMPSQLNYLPEYSQQVQQPPLTKSSGNLKDLLKAYIAKNDVVIQSQATMLKNLGNQADPKELCPDTKNPRISGKEHCKTVTLPSGKTLEPKVVEVEDEPIVTQYKEEVQLSVKNPVS</sequence>
<protein>
    <submittedName>
        <fullName evidence="1">Uncharacterized protein</fullName>
    </submittedName>
</protein>
<reference evidence="2" key="1">
    <citation type="journal article" date="2019" name="Plant Biotechnol. J.">
        <title>Genome sequencing of the Australian wild diploid species Gossypium australe highlights disease resistance and delayed gland morphogenesis.</title>
        <authorList>
            <person name="Cai Y."/>
            <person name="Cai X."/>
            <person name="Wang Q."/>
            <person name="Wang P."/>
            <person name="Zhang Y."/>
            <person name="Cai C."/>
            <person name="Xu Y."/>
            <person name="Wang K."/>
            <person name="Zhou Z."/>
            <person name="Wang C."/>
            <person name="Geng S."/>
            <person name="Li B."/>
            <person name="Dong Q."/>
            <person name="Hou Y."/>
            <person name="Wang H."/>
            <person name="Ai P."/>
            <person name="Liu Z."/>
            <person name="Yi F."/>
            <person name="Sun M."/>
            <person name="An G."/>
            <person name="Cheng J."/>
            <person name="Zhang Y."/>
            <person name="Shi Q."/>
            <person name="Xie Y."/>
            <person name="Shi X."/>
            <person name="Chang Y."/>
            <person name="Huang F."/>
            <person name="Chen Y."/>
            <person name="Hong S."/>
            <person name="Mi L."/>
            <person name="Sun Q."/>
            <person name="Zhang L."/>
            <person name="Zhou B."/>
            <person name="Peng R."/>
            <person name="Zhang X."/>
            <person name="Liu F."/>
        </authorList>
    </citation>
    <scope>NUCLEOTIDE SEQUENCE [LARGE SCALE GENOMIC DNA]</scope>
    <source>
        <strain evidence="2">cv. PA1801</strain>
    </source>
</reference>
<dbReference type="Proteomes" id="UP000325315">
    <property type="component" value="Unassembled WGS sequence"/>
</dbReference>
<dbReference type="OrthoDB" id="986409at2759"/>
<comment type="caution">
    <text evidence="1">The sequence shown here is derived from an EMBL/GenBank/DDBJ whole genome shotgun (WGS) entry which is preliminary data.</text>
</comment>
<keyword evidence="2" id="KW-1185">Reference proteome</keyword>
<organism evidence="1 2">
    <name type="scientific">Gossypium australe</name>
    <dbReference type="NCBI Taxonomy" id="47621"/>
    <lineage>
        <taxon>Eukaryota</taxon>
        <taxon>Viridiplantae</taxon>
        <taxon>Streptophyta</taxon>
        <taxon>Embryophyta</taxon>
        <taxon>Tracheophyta</taxon>
        <taxon>Spermatophyta</taxon>
        <taxon>Magnoliopsida</taxon>
        <taxon>eudicotyledons</taxon>
        <taxon>Gunneridae</taxon>
        <taxon>Pentapetalae</taxon>
        <taxon>rosids</taxon>
        <taxon>malvids</taxon>
        <taxon>Malvales</taxon>
        <taxon>Malvaceae</taxon>
        <taxon>Malvoideae</taxon>
        <taxon>Gossypium</taxon>
    </lineage>
</organism>
<accession>A0A5B6UHG7</accession>
<dbReference type="AlphaFoldDB" id="A0A5B6UHG7"/>
<proteinExistence type="predicted"/>